<keyword evidence="4 5" id="KW-0720">Serine protease</keyword>
<sequence>MKTHISVIFRRRFTLVRRPPIIGWIVTASVLLMGASAPVIPGIGGMGAPYDTVEAERTFDFGYRAILDRTLENTLAGTLALEGLRGLSSIDPNIALTSLDGKLLLSSARNVVAEYPLPDATDVRGWSRLTVTVALDARGLSESLRDADPERIYEAVFDAILSRLDVYSRYSGAREARELRANRNGFGGIGIRFELVDGDIRITEVMADSPAGKAGLLVGDLLTHVDGQPVSGLSRDELSKRLRGPVDSRINVGIRRGYKPMDLALRRDLIVPETVHTGFADGIGVFRLTGFNKSTADTLRRDLLTLRQTHGDALTGVVIDMRGNPGGFLDQAVEVADLFIGDGPIISTRGRHPLSNQSYDARSGDIGEDLPVAVIMDGKAASAAEIVAAALQDSGHGVVVGTSSYGKGTVQSLIELPNQGELHLTWSRFHAPSGYALHGLGVRPNICTSGQDSGSFSLSQSVNNPGNANAVGAQLAQWRQSGIDDHALRATLRDRCPAQAHVDGERDLAIARQLIADPVLYGSALAMSAPTGLSAAQIIPPGDRPAATGARGN</sequence>
<dbReference type="Gene3D" id="3.30.750.44">
    <property type="match status" value="1"/>
</dbReference>
<dbReference type="Gene3D" id="3.90.226.10">
    <property type="entry name" value="2-enoyl-CoA Hydratase, Chain A, domain 1"/>
    <property type="match status" value="1"/>
</dbReference>
<dbReference type="GO" id="GO:0006508">
    <property type="term" value="P:proteolysis"/>
    <property type="evidence" value="ECO:0007669"/>
    <property type="project" value="UniProtKB-KW"/>
</dbReference>
<keyword evidence="6" id="KW-1133">Transmembrane helix</keyword>
<dbReference type="PROSITE" id="PS50106">
    <property type="entry name" value="PDZ"/>
    <property type="match status" value="1"/>
</dbReference>
<evidence type="ECO:0000256" key="3">
    <source>
        <dbReference type="ARBA" id="ARBA00022801"/>
    </source>
</evidence>
<evidence type="ECO:0000256" key="4">
    <source>
        <dbReference type="ARBA" id="ARBA00022825"/>
    </source>
</evidence>
<dbReference type="CDD" id="cd07560">
    <property type="entry name" value="Peptidase_S41_CPP"/>
    <property type="match status" value="1"/>
</dbReference>
<evidence type="ECO:0000313" key="8">
    <source>
        <dbReference type="EMBL" id="CAM75087.1"/>
    </source>
</evidence>
<keyword evidence="2 5" id="KW-0645">Protease</keyword>
<dbReference type="SUPFAM" id="SSF50156">
    <property type="entry name" value="PDZ domain-like"/>
    <property type="match status" value="1"/>
</dbReference>
<dbReference type="PANTHER" id="PTHR32060">
    <property type="entry name" value="TAIL-SPECIFIC PROTEASE"/>
    <property type="match status" value="1"/>
</dbReference>
<evidence type="ECO:0000256" key="2">
    <source>
        <dbReference type="ARBA" id="ARBA00022670"/>
    </source>
</evidence>
<dbReference type="InterPro" id="IPR036034">
    <property type="entry name" value="PDZ_sf"/>
</dbReference>
<dbReference type="GO" id="GO:0030288">
    <property type="term" value="C:outer membrane-bounded periplasmic space"/>
    <property type="evidence" value="ECO:0007669"/>
    <property type="project" value="TreeGrafter"/>
</dbReference>
<dbReference type="SMART" id="SM00245">
    <property type="entry name" value="TSPc"/>
    <property type="match status" value="1"/>
</dbReference>
<feature type="transmembrane region" description="Helical" evidence="6">
    <location>
        <begin position="21"/>
        <end position="40"/>
    </location>
</feature>
<dbReference type="AlphaFoldDB" id="A4TWT0"/>
<dbReference type="Pfam" id="PF17820">
    <property type="entry name" value="PDZ_6"/>
    <property type="match status" value="1"/>
</dbReference>
<evidence type="ECO:0000256" key="5">
    <source>
        <dbReference type="RuleBase" id="RU004404"/>
    </source>
</evidence>
<organism evidence="8">
    <name type="scientific">Magnetospirillum gryphiswaldense</name>
    <dbReference type="NCBI Taxonomy" id="55518"/>
    <lineage>
        <taxon>Bacteria</taxon>
        <taxon>Pseudomonadati</taxon>
        <taxon>Pseudomonadota</taxon>
        <taxon>Alphaproteobacteria</taxon>
        <taxon>Rhodospirillales</taxon>
        <taxon>Rhodospirillaceae</taxon>
        <taxon>Magnetospirillum</taxon>
    </lineage>
</organism>
<keyword evidence="3 5" id="KW-0378">Hydrolase</keyword>
<dbReference type="Gene3D" id="2.30.42.10">
    <property type="match status" value="1"/>
</dbReference>
<dbReference type="InterPro" id="IPR029045">
    <property type="entry name" value="ClpP/crotonase-like_dom_sf"/>
</dbReference>
<dbReference type="InterPro" id="IPR041489">
    <property type="entry name" value="PDZ_6"/>
</dbReference>
<dbReference type="GO" id="GO:0007165">
    <property type="term" value="P:signal transduction"/>
    <property type="evidence" value="ECO:0007669"/>
    <property type="project" value="TreeGrafter"/>
</dbReference>
<accession>A4TWT0</accession>
<dbReference type="EMBL" id="CU459003">
    <property type="protein sequence ID" value="CAM75087.1"/>
    <property type="molecule type" value="Genomic_DNA"/>
</dbReference>
<evidence type="ECO:0000256" key="1">
    <source>
        <dbReference type="ARBA" id="ARBA00009179"/>
    </source>
</evidence>
<dbReference type="GO" id="GO:0004175">
    <property type="term" value="F:endopeptidase activity"/>
    <property type="evidence" value="ECO:0007669"/>
    <property type="project" value="TreeGrafter"/>
</dbReference>
<dbReference type="NCBIfam" id="TIGR00225">
    <property type="entry name" value="prc"/>
    <property type="match status" value="1"/>
</dbReference>
<dbReference type="InterPro" id="IPR005151">
    <property type="entry name" value="Tail-specific_protease"/>
</dbReference>
<dbReference type="CDD" id="cd06782">
    <property type="entry name" value="cpPDZ_CPP-like"/>
    <property type="match status" value="1"/>
</dbReference>
<dbReference type="SUPFAM" id="SSF52096">
    <property type="entry name" value="ClpP/crotonase"/>
    <property type="match status" value="1"/>
</dbReference>
<name>A4TWT0_9PROT</name>
<feature type="domain" description="PDZ" evidence="7">
    <location>
        <begin position="178"/>
        <end position="243"/>
    </location>
</feature>
<dbReference type="PANTHER" id="PTHR32060:SF30">
    <property type="entry name" value="CARBOXY-TERMINAL PROCESSING PROTEASE CTPA"/>
    <property type="match status" value="1"/>
</dbReference>
<dbReference type="Pfam" id="PF03572">
    <property type="entry name" value="Peptidase_S41"/>
    <property type="match status" value="1"/>
</dbReference>
<dbReference type="InterPro" id="IPR001478">
    <property type="entry name" value="PDZ"/>
</dbReference>
<proteinExistence type="inferred from homology"/>
<dbReference type="SMART" id="SM00228">
    <property type="entry name" value="PDZ"/>
    <property type="match status" value="1"/>
</dbReference>
<dbReference type="InterPro" id="IPR004447">
    <property type="entry name" value="Peptidase_S41A"/>
</dbReference>
<keyword evidence="6" id="KW-0812">Transmembrane</keyword>
<evidence type="ECO:0000256" key="6">
    <source>
        <dbReference type="SAM" id="Phobius"/>
    </source>
</evidence>
<keyword evidence="6" id="KW-0472">Membrane</keyword>
<reference evidence="8" key="1">
    <citation type="journal article" date="2007" name="J. Bacteriol.">
        <title>Comparative genome analysis of four magnetotactic bacteria reveals a complex set of group-specific genes implicated in magnetosome biomineralization and function.</title>
        <authorList>
            <person name="Richter M."/>
            <person name="Kube M."/>
            <person name="Bazylinski D.A."/>
            <person name="Lombardot T."/>
            <person name="Gloeckner F.O."/>
            <person name="Reinhardt R."/>
            <person name="Schueler D."/>
        </authorList>
    </citation>
    <scope>NUCLEOTIDE SEQUENCE</scope>
    <source>
        <strain evidence="8">MSR-1</strain>
    </source>
</reference>
<dbReference type="GO" id="GO:0008236">
    <property type="term" value="F:serine-type peptidase activity"/>
    <property type="evidence" value="ECO:0007669"/>
    <property type="project" value="UniProtKB-KW"/>
</dbReference>
<evidence type="ECO:0000259" key="7">
    <source>
        <dbReference type="PROSITE" id="PS50106"/>
    </source>
</evidence>
<comment type="similarity">
    <text evidence="1 5">Belongs to the peptidase S41A family.</text>
</comment>
<gene>
    <name evidence="8" type="ORF">MGR_0720</name>
</gene>
<protein>
    <submittedName>
        <fullName evidence="8">Periplasmic protease</fullName>
    </submittedName>
</protein>